<dbReference type="EMBL" id="DTMF01000243">
    <property type="protein sequence ID" value="HGF34664.1"/>
    <property type="molecule type" value="Genomic_DNA"/>
</dbReference>
<evidence type="ECO:0000313" key="1">
    <source>
        <dbReference type="EMBL" id="HGF34664.1"/>
    </source>
</evidence>
<comment type="caution">
    <text evidence="1">The sequence shown here is derived from an EMBL/GenBank/DDBJ whole genome shotgun (WGS) entry which is preliminary data.</text>
</comment>
<sequence>MSGISWTTVENSVIAALRDRLGEQVKTVRSYQGNWRTDLRQGSWRLPAALVMLTGGQAEQVGVSSFDLTLDLRILLVVRHLRGEEAGRRETGGVYDLLLEVREALWHQDLGLEVLPFVLVREEPLLSDGEFTVYGALYRTAAVQDR</sequence>
<dbReference type="AlphaFoldDB" id="A0A7C3YZD0"/>
<protein>
    <submittedName>
        <fullName evidence="1">DUF1834 family protein</fullName>
    </submittedName>
</protein>
<dbReference type="Pfam" id="PF08873">
    <property type="entry name" value="Phage_Mu_Gp37"/>
    <property type="match status" value="1"/>
</dbReference>
<gene>
    <name evidence="1" type="ORF">ENW96_09800</name>
</gene>
<proteinExistence type="predicted"/>
<organism evidence="1">
    <name type="scientific">Desulfobacca acetoxidans</name>
    <dbReference type="NCBI Taxonomy" id="60893"/>
    <lineage>
        <taxon>Bacteria</taxon>
        <taxon>Pseudomonadati</taxon>
        <taxon>Thermodesulfobacteriota</taxon>
        <taxon>Desulfobaccia</taxon>
        <taxon>Desulfobaccales</taxon>
        <taxon>Desulfobaccaceae</taxon>
        <taxon>Desulfobacca</taxon>
    </lineage>
</organism>
<dbReference type="InterPro" id="IPR014972">
    <property type="entry name" value="Phage_Mu_Gp37"/>
</dbReference>
<accession>A0A7C3YZD0</accession>
<name>A0A7C3YZD0_9BACT</name>
<reference evidence="1" key="1">
    <citation type="journal article" date="2020" name="mSystems">
        <title>Genome- and Community-Level Interaction Insights into Carbon Utilization and Element Cycling Functions of Hydrothermarchaeota in Hydrothermal Sediment.</title>
        <authorList>
            <person name="Zhou Z."/>
            <person name="Liu Y."/>
            <person name="Xu W."/>
            <person name="Pan J."/>
            <person name="Luo Z.H."/>
            <person name="Li M."/>
        </authorList>
    </citation>
    <scope>NUCLEOTIDE SEQUENCE [LARGE SCALE GENOMIC DNA]</scope>
    <source>
        <strain evidence="1">SpSt-897</strain>
    </source>
</reference>